<keyword evidence="3 4" id="KW-0002">3D-structure</keyword>
<dbReference type="OrthoDB" id="283068at2759"/>
<sequence>MLARTLKNYMRVQQNLRFSRANIEKSPAPPTIGQVELEPFKFNHERDQLIYGYTMEELYGKKFGLKHSATVLREIKKDTIMMILFIIGGFTYCYHMRETRFQLDDDFNEYVNTNKQTFRPIPDHVKL</sequence>
<evidence type="ECO:0000313" key="1">
    <source>
        <dbReference type="EMBL" id="EAS04457.1"/>
    </source>
</evidence>
<evidence type="ECO:0000313" key="2">
    <source>
        <dbReference type="Proteomes" id="UP000009168"/>
    </source>
</evidence>
<dbReference type="PDB" id="8BQS">
    <property type="method" value="EM"/>
    <property type="resolution" value="2.90 A"/>
    <property type="chains" value="BQ=1-127"/>
</dbReference>
<protein>
    <submittedName>
        <fullName evidence="1">Uncharacterized protein</fullName>
    </submittedName>
</protein>
<dbReference type="PDB" id="7TGH">
    <property type="method" value="EM"/>
    <property type="resolution" value="2.60 A"/>
    <property type="chains" value="TA=26-127"/>
</dbReference>
<keyword evidence="2" id="KW-1185">Reference proteome</keyword>
<dbReference type="EMDB" id="EMD-34403"/>
<reference evidence="3" key="2">
    <citation type="journal article" date="2022" name="Science">
        <title>Structures of &lt;i&gt;Tetrahymena&lt;/i&gt;'s respiratory chain reveal the diversity of eukaryotic core metabolism.</title>
        <authorList>
            <person name="Zhou L."/>
            <person name="Maldonado M."/>
            <person name="Padavannil A."/>
            <person name="Guo F."/>
            <person name="Letts J.A."/>
        </authorList>
    </citation>
    <scope>STRUCTURE BY ELECTRON MICROSCOPY (2.60 ANGSTROMS) OF 26-127</scope>
</reference>
<dbReference type="RefSeq" id="XP_001024702.1">
    <property type="nucleotide sequence ID" value="XM_001024702.3"/>
</dbReference>
<reference evidence="2" key="1">
    <citation type="journal article" date="2006" name="PLoS Biol.">
        <title>Macronuclear genome sequence of the ciliate Tetrahymena thermophila, a model eukaryote.</title>
        <authorList>
            <person name="Eisen J.A."/>
            <person name="Coyne R.S."/>
            <person name="Wu M."/>
            <person name="Wu D."/>
            <person name="Thiagarajan M."/>
            <person name="Wortman J.R."/>
            <person name="Badger J.H."/>
            <person name="Ren Q."/>
            <person name="Amedeo P."/>
            <person name="Jones K.M."/>
            <person name="Tallon L.J."/>
            <person name="Delcher A.L."/>
            <person name="Salzberg S.L."/>
            <person name="Silva J.C."/>
            <person name="Haas B.J."/>
            <person name="Majoros W.H."/>
            <person name="Farzad M."/>
            <person name="Carlton J.M."/>
            <person name="Smith R.K. Jr."/>
            <person name="Garg J."/>
            <person name="Pearlman R.E."/>
            <person name="Karrer K.M."/>
            <person name="Sun L."/>
            <person name="Manning G."/>
            <person name="Elde N.C."/>
            <person name="Turkewitz A.P."/>
            <person name="Asai D.J."/>
            <person name="Wilkes D.E."/>
            <person name="Wang Y."/>
            <person name="Cai H."/>
            <person name="Collins K."/>
            <person name="Stewart B.A."/>
            <person name="Lee S.R."/>
            <person name="Wilamowska K."/>
            <person name="Weinberg Z."/>
            <person name="Ruzzo W.L."/>
            <person name="Wloga D."/>
            <person name="Gaertig J."/>
            <person name="Frankel J."/>
            <person name="Tsao C.-C."/>
            <person name="Gorovsky M.A."/>
            <person name="Keeling P.J."/>
            <person name="Waller R.F."/>
            <person name="Patron N.J."/>
            <person name="Cherry J.M."/>
            <person name="Stover N.A."/>
            <person name="Krieger C.J."/>
            <person name="del Toro C."/>
            <person name="Ryder H.F."/>
            <person name="Williamson S.C."/>
            <person name="Barbeau R.A."/>
            <person name="Hamilton E.P."/>
            <person name="Orias E."/>
        </authorList>
    </citation>
    <scope>NUCLEOTIDE SEQUENCE [LARGE SCALE GENOMIC DNA]</scope>
    <source>
        <strain evidence="2">SB210</strain>
    </source>
</reference>
<evidence type="ECO:0007829" key="7">
    <source>
        <dbReference type="PDB" id="8GZU"/>
    </source>
</evidence>
<dbReference type="EMDB" id="EMD-25882"/>
<accession>I7MAF0</accession>
<reference evidence="4 5" key="4">
    <citation type="journal article" date="2023" name="Nature">
        <title>Structural basis of mitochondrial membrane bending by the I-II-III&lt;sub&gt;2&lt;/sub&gt;-IV&lt;sub&gt;2&lt;/sub&gt; supercomplex.</title>
        <authorList>
            <person name="Muhleip A."/>
            <person name="Flygaard R.K."/>
            <person name="Baradaran R."/>
            <person name="Haapanen O."/>
            <person name="Gruhl T."/>
            <person name="Tobiasson V."/>
            <person name="Marechal A."/>
            <person name="Sharma V."/>
            <person name="Amunts A."/>
        </authorList>
    </citation>
    <scope>STRUCTURE BY ELECTRON MICROSCOPY (2.80 ANGSTROMS)</scope>
</reference>
<proteinExistence type="evidence at protein level"/>
<dbReference type="EMBL" id="GG662448">
    <property type="protein sequence ID" value="EAS04457.1"/>
    <property type="molecule type" value="Genomic_DNA"/>
</dbReference>
<dbReference type="GeneID" id="7833045"/>
<dbReference type="EMDB" id="EMD-15865"/>
<name>I7MAF0_TETTS</name>
<evidence type="ECO:0007829" key="4">
    <source>
        <dbReference type="PDB" id="8B6F"/>
    </source>
</evidence>
<dbReference type="PDB" id="8GZU">
    <property type="method" value="EM"/>
    <property type="resolution" value="4.18 A"/>
    <property type="chains" value="TA/ta=1-127"/>
</dbReference>
<reference evidence="6 7" key="3">
    <citation type="journal article" date="2023" name="Nat. Commun.">
        <title>Structures of Tetrahymena thermophila respiratory megacomplexes on the tubular mitochondrial cristae.</title>
        <authorList>
            <person name="Han F."/>
            <person name="Hu Y."/>
            <person name="Wu M."/>
            <person name="He Z."/>
            <person name="Tian H."/>
            <person name="Zhou L."/>
        </authorList>
    </citation>
    <scope>STRUCTURE BY ELECTRON MICROSCOPY (2.96 ANGSTROMS)</scope>
</reference>
<organism evidence="1 2">
    <name type="scientific">Tetrahymena thermophila (strain SB210)</name>
    <dbReference type="NCBI Taxonomy" id="312017"/>
    <lineage>
        <taxon>Eukaryota</taxon>
        <taxon>Sar</taxon>
        <taxon>Alveolata</taxon>
        <taxon>Ciliophora</taxon>
        <taxon>Intramacronucleata</taxon>
        <taxon>Oligohymenophorea</taxon>
        <taxon>Hymenostomatida</taxon>
        <taxon>Tetrahymenina</taxon>
        <taxon>Tetrahymenidae</taxon>
        <taxon>Tetrahymena</taxon>
    </lineage>
</organism>
<dbReference type="AlphaFoldDB" id="I7MAF0"/>
<evidence type="ECO:0007829" key="3">
    <source>
        <dbReference type="PDB" id="7TGH"/>
    </source>
</evidence>
<dbReference type="HOGENOM" id="CLU_1974984_0_0_1"/>
<evidence type="ECO:0007829" key="6">
    <source>
        <dbReference type="PDB" id="8GYM"/>
    </source>
</evidence>
<dbReference type="PDB" id="8B6F">
    <property type="method" value="EM"/>
    <property type="resolution" value="2.80 A"/>
    <property type="chains" value="BQ=1-127"/>
</dbReference>
<evidence type="ECO:0007829" key="5">
    <source>
        <dbReference type="PDB" id="8BQS"/>
    </source>
</evidence>
<dbReference type="EMDB" id="EMD-16184"/>
<dbReference type="STRING" id="312017.I7MAF0"/>
<dbReference type="InParanoid" id="I7MAF0"/>
<dbReference type="EMDB" id="EMD-34373"/>
<dbReference type="eggNOG" id="ENOG502SYTW">
    <property type="taxonomic scope" value="Eukaryota"/>
</dbReference>
<gene>
    <name evidence="1" type="ORF">TTHERM_00616320</name>
</gene>
<dbReference type="Proteomes" id="UP000009168">
    <property type="component" value="Unassembled WGS sequence"/>
</dbReference>
<dbReference type="PDB" id="8GYM">
    <property type="method" value="EM"/>
    <property type="resolution" value="2.96 A"/>
    <property type="chains" value="TA/ta=1-127"/>
</dbReference>
<dbReference type="KEGG" id="tet:TTHERM_00616320"/>